<feature type="compositionally biased region" description="Gly residues" evidence="1">
    <location>
        <begin position="253"/>
        <end position="269"/>
    </location>
</feature>
<organism evidence="2">
    <name type="scientific">uncultured Gemmatimonadota bacterium</name>
    <dbReference type="NCBI Taxonomy" id="203437"/>
    <lineage>
        <taxon>Bacteria</taxon>
        <taxon>Pseudomonadati</taxon>
        <taxon>Gemmatimonadota</taxon>
        <taxon>environmental samples</taxon>
    </lineage>
</organism>
<feature type="non-terminal residue" evidence="2">
    <location>
        <position position="1"/>
    </location>
</feature>
<feature type="compositionally biased region" description="Basic and acidic residues" evidence="1">
    <location>
        <begin position="158"/>
        <end position="167"/>
    </location>
</feature>
<feature type="compositionally biased region" description="Gly residues" evidence="1">
    <location>
        <begin position="277"/>
        <end position="287"/>
    </location>
</feature>
<name>A0A6J4MFY6_9BACT</name>
<feature type="compositionally biased region" description="Low complexity" evidence="1">
    <location>
        <begin position="120"/>
        <end position="136"/>
    </location>
</feature>
<dbReference type="EMBL" id="CADCTW010000189">
    <property type="protein sequence ID" value="CAA9357270.1"/>
    <property type="molecule type" value="Genomic_DNA"/>
</dbReference>
<feature type="region of interest" description="Disordered" evidence="1">
    <location>
        <begin position="1"/>
        <end position="440"/>
    </location>
</feature>
<accession>A0A6J4MFY6</accession>
<feature type="compositionally biased region" description="Pro residues" evidence="1">
    <location>
        <begin position="291"/>
        <end position="304"/>
    </location>
</feature>
<gene>
    <name evidence="2" type="ORF">AVDCRST_MAG68-4124</name>
</gene>
<evidence type="ECO:0000256" key="1">
    <source>
        <dbReference type="SAM" id="MobiDB-lite"/>
    </source>
</evidence>
<sequence>DDRNTAHPDHRRRPRFPRGDRRAAGRRRVRGGRGPGGRRGAGAAARRPLRHGAAGSEDGGAHRAFRAAGAARERQRRARADADRVRHGGQRGAGAEAGRGRLPDQALRQPRAPPEDPHRAGPARAGAGGRRAAAGGYHHQDARGAARHLAGGAHREHRAGARRDRLRQGGHRARPPRGEPAADPGFRGRQLLVAGGGAAGERALWPRARRLHRRGDGPKGAVRRGQRRHALPGRDRRRVAGDAGQAPPRAAGARGGARGDVAPRGGGRARGGRHAPGPGGDGGGGALPEGPLLPPQGLPDPRSPAPRASGRHPGAGGRRHRQVERAHRPLAPRGWRLGRGDGAADGVRLARQRPRADGGRRVRLHRVRERPHPPLPPPRGDPRGDRFVLHRRRPQGRSAPRGGPPLPGAGLAVRARSDPVRAGRGEREPHQGRCVAGDGANDALAEAQGVRAGI</sequence>
<protein>
    <submittedName>
        <fullName evidence="2">Response regulator of zinc sigma-54-dependent two-component system</fullName>
    </submittedName>
</protein>
<feature type="compositionally biased region" description="Basic residues" evidence="1">
    <location>
        <begin position="221"/>
        <end position="231"/>
    </location>
</feature>
<feature type="compositionally biased region" description="Low complexity" evidence="1">
    <location>
        <begin position="241"/>
        <end position="252"/>
    </location>
</feature>
<feature type="compositionally biased region" description="Basic and acidic residues" evidence="1">
    <location>
        <begin position="415"/>
        <end position="431"/>
    </location>
</feature>
<evidence type="ECO:0000313" key="2">
    <source>
        <dbReference type="EMBL" id="CAA9357270.1"/>
    </source>
</evidence>
<dbReference type="AlphaFoldDB" id="A0A6J4MFY6"/>
<feature type="non-terminal residue" evidence="2">
    <location>
        <position position="454"/>
    </location>
</feature>
<reference evidence="2" key="1">
    <citation type="submission" date="2020-02" db="EMBL/GenBank/DDBJ databases">
        <authorList>
            <person name="Meier V. D."/>
        </authorList>
    </citation>
    <scope>NUCLEOTIDE SEQUENCE</scope>
    <source>
        <strain evidence="2">AVDCRST_MAG68</strain>
    </source>
</reference>
<proteinExistence type="predicted"/>
<feature type="compositionally biased region" description="Low complexity" evidence="1">
    <location>
        <begin position="41"/>
        <end position="55"/>
    </location>
</feature>